<evidence type="ECO:0000256" key="2">
    <source>
        <dbReference type="ARBA" id="ARBA00022827"/>
    </source>
</evidence>
<dbReference type="Gene3D" id="1.25.40.80">
    <property type="match status" value="1"/>
</dbReference>
<dbReference type="PANTHER" id="PTHR11455:SF9">
    <property type="entry name" value="CRYPTOCHROME CIRCADIAN CLOCK 5 ISOFORM X1"/>
    <property type="match status" value="1"/>
</dbReference>
<evidence type="ECO:0000256" key="1">
    <source>
        <dbReference type="ARBA" id="ARBA00022630"/>
    </source>
</evidence>
<proteinExistence type="predicted"/>
<dbReference type="STRING" id="1406840.Q763_12710"/>
<dbReference type="GO" id="GO:0071949">
    <property type="term" value="F:FAD binding"/>
    <property type="evidence" value="ECO:0007669"/>
    <property type="project" value="TreeGrafter"/>
</dbReference>
<evidence type="ECO:0000259" key="4">
    <source>
        <dbReference type="Pfam" id="PF03441"/>
    </source>
</evidence>
<comment type="cofactor">
    <cofactor evidence="3">
        <name>FAD</name>
        <dbReference type="ChEBI" id="CHEBI:57692"/>
    </cofactor>
    <text evidence="3">Binds 1 FAD per subunit.</text>
</comment>
<name>A0A0A2LIJ8_9FLAO</name>
<dbReference type="Proteomes" id="UP000030129">
    <property type="component" value="Unassembled WGS sequence"/>
</dbReference>
<dbReference type="GO" id="GO:0003677">
    <property type="term" value="F:DNA binding"/>
    <property type="evidence" value="ECO:0007669"/>
    <property type="project" value="TreeGrafter"/>
</dbReference>
<reference evidence="5 6" key="1">
    <citation type="submission" date="2013-09" db="EMBL/GenBank/DDBJ databases">
        <authorList>
            <person name="Zeng Z."/>
            <person name="Chen C."/>
        </authorList>
    </citation>
    <scope>NUCLEOTIDE SEQUENCE [LARGE SCALE GENOMIC DNA]</scope>
    <source>
        <strain evidence="5 6">F44-8</strain>
    </source>
</reference>
<feature type="binding site" evidence="3">
    <location>
        <position position="66"/>
    </location>
    <ligand>
        <name>FAD</name>
        <dbReference type="ChEBI" id="CHEBI:57692"/>
    </ligand>
</feature>
<keyword evidence="2 3" id="KW-0274">FAD</keyword>
<evidence type="ECO:0000313" key="5">
    <source>
        <dbReference type="EMBL" id="KGO79704.1"/>
    </source>
</evidence>
<feature type="binding site" evidence="3">
    <location>
        <begin position="69"/>
        <end position="76"/>
    </location>
    <ligand>
        <name>FAD</name>
        <dbReference type="ChEBI" id="CHEBI:57692"/>
    </ligand>
</feature>
<gene>
    <name evidence="5" type="ORF">Q763_12710</name>
</gene>
<feature type="binding site" evidence="3">
    <location>
        <position position="22"/>
    </location>
    <ligand>
        <name>FAD</name>
        <dbReference type="ChEBI" id="CHEBI:57692"/>
    </ligand>
</feature>
<accession>A0A0A2LIJ8</accession>
<evidence type="ECO:0000313" key="6">
    <source>
        <dbReference type="Proteomes" id="UP000030129"/>
    </source>
</evidence>
<protein>
    <recommendedName>
        <fullName evidence="4">Cryptochrome/DNA photolyase FAD-binding domain-containing protein</fullName>
    </recommendedName>
</protein>
<dbReference type="PANTHER" id="PTHR11455">
    <property type="entry name" value="CRYPTOCHROME"/>
    <property type="match status" value="1"/>
</dbReference>
<keyword evidence="1 3" id="KW-0285">Flavoprotein</keyword>
<dbReference type="Gene3D" id="1.10.579.10">
    <property type="entry name" value="DNA Cyclobutane Dipyrimidine Photolyase, subunit A, domain 3"/>
    <property type="match status" value="1"/>
</dbReference>
<dbReference type="InterPro" id="IPR002081">
    <property type="entry name" value="Cryptochrome/DNA_photolyase_1"/>
</dbReference>
<comment type="caution">
    <text evidence="5">The sequence shown here is derived from an EMBL/GenBank/DDBJ whole genome shotgun (WGS) entry which is preliminary data.</text>
</comment>
<dbReference type="EMBL" id="JRLV01000015">
    <property type="protein sequence ID" value="KGO79704.1"/>
    <property type="molecule type" value="Genomic_DNA"/>
</dbReference>
<feature type="binding site" evidence="3">
    <location>
        <begin position="160"/>
        <end position="162"/>
    </location>
    <ligand>
        <name>FAD</name>
        <dbReference type="ChEBI" id="CHEBI:57692"/>
    </ligand>
</feature>
<dbReference type="SUPFAM" id="SSF48173">
    <property type="entry name" value="Cryptochrome/photolyase FAD-binding domain"/>
    <property type="match status" value="1"/>
</dbReference>
<dbReference type="Pfam" id="PF03441">
    <property type="entry name" value="FAD_binding_7"/>
    <property type="match status" value="1"/>
</dbReference>
<dbReference type="GO" id="GO:0003904">
    <property type="term" value="F:deoxyribodipyrimidine photo-lyase activity"/>
    <property type="evidence" value="ECO:0007669"/>
    <property type="project" value="TreeGrafter"/>
</dbReference>
<dbReference type="InterPro" id="IPR005101">
    <property type="entry name" value="Cryptochr/Photolyase_FAD-bd"/>
</dbReference>
<dbReference type="RefSeq" id="WP_035134768.1">
    <property type="nucleotide sequence ID" value="NZ_JRLV01000015.1"/>
</dbReference>
<evidence type="ECO:0000256" key="3">
    <source>
        <dbReference type="PIRSR" id="PIRSR602081-1"/>
    </source>
</evidence>
<dbReference type="eggNOG" id="COG0415">
    <property type="taxonomic scope" value="Bacteria"/>
</dbReference>
<sequence length="362" mass="42508">MEFHTIYNKIIEQIAAINPVAYAQTRNYTTGSVSMLSPYLSRGVITSRQVYSIIRTKYNAQQCETFVKELFWREYFQRLLQNNVSLSPTSSSTGFKYKEGMPDALLHAATGIIAIDHAISSLYTTGYMHNHVRMYTASVCNMAEYGYNIPAQWMYYHLLDGDVASNYFSWQWVYGLLNGKKYIANQDNINRFCGTVQKGTFLDYPYEVLQNIEDINELSQHSTINFTTLMPETKNIVIDNRPVLIYNSYNLDPKWHVNEDFNRVLLLEPSHFNTYPVSEKVMNFILKLADNITDIQIYIGEYNDLKNKYPNRFIAKEHPVFQYKGAEIEPREWLAEEITEYFPSYSKYLKTIKKNDYEYFRF</sequence>
<organism evidence="5 6">
    <name type="scientific">Flavobacterium beibuense F44-8</name>
    <dbReference type="NCBI Taxonomy" id="1406840"/>
    <lineage>
        <taxon>Bacteria</taxon>
        <taxon>Pseudomonadati</taxon>
        <taxon>Bacteroidota</taxon>
        <taxon>Flavobacteriia</taxon>
        <taxon>Flavobacteriales</taxon>
        <taxon>Flavobacteriaceae</taxon>
        <taxon>Flavobacterium</taxon>
    </lineage>
</organism>
<dbReference type="InterPro" id="IPR036134">
    <property type="entry name" value="Crypto/Photolyase_FAD-like_sf"/>
</dbReference>
<dbReference type="AlphaFoldDB" id="A0A0A2LIJ8"/>
<keyword evidence="6" id="KW-1185">Reference proteome</keyword>
<feature type="domain" description="Cryptochrome/DNA photolyase FAD-binding" evidence="4">
    <location>
        <begin position="66"/>
        <end position="175"/>
    </location>
</feature>